<dbReference type="SUPFAM" id="SSF51445">
    <property type="entry name" value="(Trans)glycosidases"/>
    <property type="match status" value="1"/>
</dbReference>
<dbReference type="AlphaFoldDB" id="A0A6A5ZMK2"/>
<keyword evidence="2" id="KW-1185">Reference proteome</keyword>
<name>A0A6A5ZMK2_9PLEO</name>
<dbReference type="GO" id="GO:0016985">
    <property type="term" value="F:mannan endo-1,4-beta-mannosidase activity"/>
    <property type="evidence" value="ECO:0007669"/>
    <property type="project" value="UniProtKB-EC"/>
</dbReference>
<accession>A0A6A5ZMK2</accession>
<dbReference type="PANTHER" id="PTHR31451">
    <property type="match status" value="1"/>
</dbReference>
<dbReference type="InterPro" id="IPR045053">
    <property type="entry name" value="MAN-like"/>
</dbReference>
<dbReference type="InterPro" id="IPR017853">
    <property type="entry name" value="GH"/>
</dbReference>
<protein>
    <submittedName>
        <fullName evidence="1">Glycoside hydrolase superfamily</fullName>
    </submittedName>
</protein>
<dbReference type="EMBL" id="ML977315">
    <property type="protein sequence ID" value="KAF2119461.1"/>
    <property type="molecule type" value="Genomic_DNA"/>
</dbReference>
<gene>
    <name evidence="1" type="ORF">BDV96DRAFT_676388</name>
</gene>
<keyword evidence="1" id="KW-0378">Hydrolase</keyword>
<dbReference type="OrthoDB" id="406631at2759"/>
<evidence type="ECO:0000313" key="1">
    <source>
        <dbReference type="EMBL" id="KAF2119461.1"/>
    </source>
</evidence>
<reference evidence="1" key="1">
    <citation type="journal article" date="2020" name="Stud. Mycol.">
        <title>101 Dothideomycetes genomes: a test case for predicting lifestyles and emergence of pathogens.</title>
        <authorList>
            <person name="Haridas S."/>
            <person name="Albert R."/>
            <person name="Binder M."/>
            <person name="Bloem J."/>
            <person name="Labutti K."/>
            <person name="Salamov A."/>
            <person name="Andreopoulos B."/>
            <person name="Baker S."/>
            <person name="Barry K."/>
            <person name="Bills G."/>
            <person name="Bluhm B."/>
            <person name="Cannon C."/>
            <person name="Castanera R."/>
            <person name="Culley D."/>
            <person name="Daum C."/>
            <person name="Ezra D."/>
            <person name="Gonzalez J."/>
            <person name="Henrissat B."/>
            <person name="Kuo A."/>
            <person name="Liang C."/>
            <person name="Lipzen A."/>
            <person name="Lutzoni F."/>
            <person name="Magnuson J."/>
            <person name="Mondo S."/>
            <person name="Nolan M."/>
            <person name="Ohm R."/>
            <person name="Pangilinan J."/>
            <person name="Park H.-J."/>
            <person name="Ramirez L."/>
            <person name="Alfaro M."/>
            <person name="Sun H."/>
            <person name="Tritt A."/>
            <person name="Yoshinaga Y."/>
            <person name="Zwiers L.-H."/>
            <person name="Turgeon B."/>
            <person name="Goodwin S."/>
            <person name="Spatafora J."/>
            <person name="Crous P."/>
            <person name="Grigoriev I."/>
        </authorList>
    </citation>
    <scope>NUCLEOTIDE SEQUENCE</scope>
    <source>
        <strain evidence="1">CBS 627.86</strain>
    </source>
</reference>
<evidence type="ECO:0000313" key="2">
    <source>
        <dbReference type="Proteomes" id="UP000799770"/>
    </source>
</evidence>
<dbReference type="Proteomes" id="UP000799770">
    <property type="component" value="Unassembled WGS sequence"/>
</dbReference>
<organism evidence="1 2">
    <name type="scientific">Lophiotrema nucula</name>
    <dbReference type="NCBI Taxonomy" id="690887"/>
    <lineage>
        <taxon>Eukaryota</taxon>
        <taxon>Fungi</taxon>
        <taxon>Dikarya</taxon>
        <taxon>Ascomycota</taxon>
        <taxon>Pezizomycotina</taxon>
        <taxon>Dothideomycetes</taxon>
        <taxon>Pleosporomycetidae</taxon>
        <taxon>Pleosporales</taxon>
        <taxon>Lophiotremataceae</taxon>
        <taxon>Lophiotrema</taxon>
    </lineage>
</organism>
<dbReference type="PANTHER" id="PTHR31451:SF21">
    <property type="entry name" value="MANNAN ENDO-1,4-BETA-MANNOSIDASE C"/>
    <property type="match status" value="1"/>
</dbReference>
<dbReference type="Gene3D" id="3.20.20.80">
    <property type="entry name" value="Glycosidases"/>
    <property type="match status" value="1"/>
</dbReference>
<sequence>MFHHHIKMSCSEPSLLFASRFAAATIDKRTPAGFVATDGTKFVLNGKSFYFAGSNAYYFPFDDKASDVEAGMTAAKKAGLNVFRTWGFNDRNRTLVPGGLLQYGDEGAGATPNLLQWWANGTSEIDLTPFDKVVNAAHKTGIKLIFYSNPKIKSAFKKYVKTIVTRYANSSAIMAWELANEPRCRADGELSWGGEGGLKRNSTDSFYNGYDGGDSDTELALQNVDFGTFHSYPDLWSKTVAWTDQWIKDHAEGRKVGKPMLHEEYGWLTASKRQKYLGTSVDTTRAEALSLWQATSLREKMSDLYWQFGFSNYSYGRNKDDDFTIFLDDAKAQTLVYRHSAAVNALNNVNATRN</sequence>
<proteinExistence type="predicted"/>